<organism evidence="1 2">
    <name type="scientific">Chryseobacterium ureilyticum</name>
    <dbReference type="NCBI Taxonomy" id="373668"/>
    <lineage>
        <taxon>Bacteria</taxon>
        <taxon>Pseudomonadati</taxon>
        <taxon>Bacteroidota</taxon>
        <taxon>Flavobacteriia</taxon>
        <taxon>Flavobacteriales</taxon>
        <taxon>Weeksellaceae</taxon>
        <taxon>Chryseobacterium group</taxon>
        <taxon>Chryseobacterium</taxon>
    </lineage>
</organism>
<dbReference type="AlphaFoldDB" id="A0A1N7K785"/>
<dbReference type="EMBL" id="FTOL01000001">
    <property type="protein sequence ID" value="SIS57463.1"/>
    <property type="molecule type" value="Genomic_DNA"/>
</dbReference>
<dbReference type="OrthoDB" id="1211741at2"/>
<proteinExistence type="predicted"/>
<dbReference type="RefSeq" id="WP_076549329.1">
    <property type="nucleotide sequence ID" value="NZ_FTOL01000001.1"/>
</dbReference>
<reference evidence="2" key="1">
    <citation type="submission" date="2017-01" db="EMBL/GenBank/DDBJ databases">
        <authorList>
            <person name="Varghese N."/>
            <person name="Submissions S."/>
        </authorList>
    </citation>
    <scope>NUCLEOTIDE SEQUENCE [LARGE SCALE GENOMIC DNA]</scope>
    <source>
        <strain evidence="2">DSM 18017</strain>
    </source>
</reference>
<dbReference type="Proteomes" id="UP000186744">
    <property type="component" value="Unassembled WGS sequence"/>
</dbReference>
<evidence type="ECO:0000313" key="2">
    <source>
        <dbReference type="Proteomes" id="UP000186744"/>
    </source>
</evidence>
<name>A0A1N7K785_9FLAO</name>
<evidence type="ECO:0000313" key="1">
    <source>
        <dbReference type="EMBL" id="SIS57463.1"/>
    </source>
</evidence>
<gene>
    <name evidence="1" type="ORF">SAMN05421786_101284</name>
</gene>
<keyword evidence="2" id="KW-1185">Reference proteome</keyword>
<sequence>MLTENVKNLFKFIDFLHSKIDYLLSKQNLINKTNELLEKRSSIRPRENYKSKIEYDKLQIQIAEQFDIVDAEIILPLKEKIKELNIADISTPIINLTAQSDLFELQRNFNEDDLHSIFEAKQKYLNFRNETNFDFYLQFFFFELDRTLNEFYEFFKDGDFNEFSKLQTNIVTVESLDEQGIAKAVTKLTSNSNNLHFETFPEFLNYFKTKFNDVEIDERHSEAKRLLEQRKLKLENSTFQSEIDEIKELSESAVKDFKHKLMLSFTNENYKTKYNGGLNPVIAISKLYFEYENLYNSAKNKSDIFRRSNDLNKEEKTLFSDVKSLPFQQIKETIGYFSIPENFDVNDDWATQKRKCEIHNQSIYRNYEENLANGKKRVSDLVSKMLLATNASKEISYYDLLERQFNQIKSIFSVALDSEIDKGCEIEGIVNLSIENKFKEMRKFHKKSLIDIDVYLKTLEGLRKRDIANENLTNLKLEQPKQNTITENNLYVIKTDRKYIAKENALAYIFDLYAKGEVIPVNVIDGGYNAMELKRIGSLRGFSRPDTFYRAVISVLKFDLNKIKDLQAISKDWLNAVEKLSNNWIKTQQYLKKQNLIEE</sequence>
<accession>A0A1N7K785</accession>
<protein>
    <submittedName>
        <fullName evidence="1">Uncharacterized protein</fullName>
    </submittedName>
</protein>
<dbReference type="STRING" id="373668.SAMN05421786_101284"/>